<evidence type="ECO:0000313" key="1">
    <source>
        <dbReference type="EMBL" id="PWN59580.1"/>
    </source>
</evidence>
<dbReference type="Pfam" id="PF13595">
    <property type="entry name" value="DUF4138"/>
    <property type="match status" value="1"/>
</dbReference>
<dbReference type="EMBL" id="PPEI02000011">
    <property type="protein sequence ID" value="PWN59580.1"/>
    <property type="molecule type" value="Genomic_DNA"/>
</dbReference>
<sequence length="226" mass="25509">MKKNLVFAFLLISFLGFSQTKKKIHRKKPVKKSYVKKPIAKESGIVPDAGKEEVAPETVVTVEPTKEVVPTIEETIVKEEKPKYEITAEKLLGTKGWINNRNSALINGIEGFVKGVYSGTGKIYVLLEIDNRSNINYDVESAIFITAPVERNGKLIDTEEKTFSPIYSNQPESISKKTKKKLVYVFDKFTISGNKTLHFVLNEIDGERSLTLEIKPKWILQSESTK</sequence>
<reference evidence="1" key="1">
    <citation type="submission" date="2018-04" db="EMBL/GenBank/DDBJ databases">
        <title>Draft Genome Sequences of Chryseobacterium lactis NCTC11390T isolated from milk, Chryseobacterium oncorhynchi 701B-08T from rainbow trout, and Chryseobacterium viscerum 687B-08T from diseased fish.</title>
        <authorList>
            <person name="Jeong J.-J."/>
            <person name="Lee Y.J."/>
            <person name="Pathiraja D."/>
            <person name="Park B."/>
            <person name="Choi I.-G."/>
            <person name="Kim K.D."/>
        </authorList>
    </citation>
    <scope>NUCLEOTIDE SEQUENCE [LARGE SCALE GENOMIC DNA]</scope>
    <source>
        <strain evidence="1">701B-08</strain>
    </source>
</reference>
<keyword evidence="2" id="KW-1185">Reference proteome</keyword>
<organism evidence="1 2">
    <name type="scientific">Chryseobacterium oncorhynchi</name>
    <dbReference type="NCBI Taxonomy" id="741074"/>
    <lineage>
        <taxon>Bacteria</taxon>
        <taxon>Pseudomonadati</taxon>
        <taxon>Bacteroidota</taxon>
        <taxon>Flavobacteriia</taxon>
        <taxon>Flavobacteriales</taxon>
        <taxon>Weeksellaceae</taxon>
        <taxon>Chryseobacterium group</taxon>
        <taxon>Chryseobacterium</taxon>
    </lineage>
</organism>
<dbReference type="RefSeq" id="WP_109623989.1">
    <property type="nucleotide sequence ID" value="NZ_PPEI02000011.1"/>
</dbReference>
<dbReference type="AlphaFoldDB" id="A0A316WM81"/>
<gene>
    <name evidence="1" type="ORF">C1638_021495</name>
</gene>
<protein>
    <recommendedName>
        <fullName evidence="3">DUF4138 domain-containing protein</fullName>
    </recommendedName>
</protein>
<dbReference type="InterPro" id="IPR022298">
    <property type="entry name" value="Conjug_transposon_TraN"/>
</dbReference>
<name>A0A316WM81_9FLAO</name>
<evidence type="ECO:0000313" key="2">
    <source>
        <dbReference type="Proteomes" id="UP000236182"/>
    </source>
</evidence>
<proteinExistence type="predicted"/>
<dbReference type="OrthoDB" id="1038500at2"/>
<comment type="caution">
    <text evidence="1">The sequence shown here is derived from an EMBL/GenBank/DDBJ whole genome shotgun (WGS) entry which is preliminary data.</text>
</comment>
<accession>A0A316WM81</accession>
<evidence type="ECO:0008006" key="3">
    <source>
        <dbReference type="Google" id="ProtNLM"/>
    </source>
</evidence>
<dbReference type="Proteomes" id="UP000236182">
    <property type="component" value="Unassembled WGS sequence"/>
</dbReference>